<evidence type="ECO:0000313" key="2">
    <source>
        <dbReference type="EMBL" id="OYP55374.1"/>
    </source>
</evidence>
<accession>A0ABX4EHF1</accession>
<sequence>MLFIKYFLGIEKLYIAFGLLLIFSLIFVICVGLCFSFLGKFALLKLKTVFVHKKIDIKQEKGEKYAKKHIFYLLIQKVFVLLQYQTKVN</sequence>
<evidence type="ECO:0000256" key="1">
    <source>
        <dbReference type="SAM" id="Phobius"/>
    </source>
</evidence>
<feature type="transmembrane region" description="Helical" evidence="1">
    <location>
        <begin position="13"/>
        <end position="38"/>
    </location>
</feature>
<dbReference type="EMBL" id="NPJF01000030">
    <property type="protein sequence ID" value="OYP55374.1"/>
    <property type="molecule type" value="Genomic_DNA"/>
</dbReference>
<evidence type="ECO:0008006" key="4">
    <source>
        <dbReference type="Google" id="ProtNLM"/>
    </source>
</evidence>
<keyword evidence="3" id="KW-1185">Reference proteome</keyword>
<evidence type="ECO:0000313" key="3">
    <source>
        <dbReference type="Proteomes" id="UP000216189"/>
    </source>
</evidence>
<name>A0ABX4EHF1_SEGBR</name>
<keyword evidence="1" id="KW-0472">Membrane</keyword>
<gene>
    <name evidence="2" type="ORF">CIK91_07690</name>
</gene>
<comment type="caution">
    <text evidence="2">The sequence shown here is derived from an EMBL/GenBank/DDBJ whole genome shotgun (WGS) entry which is preliminary data.</text>
</comment>
<organism evidence="2 3">
    <name type="scientific">Segatella bryantii</name>
    <name type="common">Prevotella bryantii</name>
    <dbReference type="NCBI Taxonomy" id="77095"/>
    <lineage>
        <taxon>Bacteria</taxon>
        <taxon>Pseudomonadati</taxon>
        <taxon>Bacteroidota</taxon>
        <taxon>Bacteroidia</taxon>
        <taxon>Bacteroidales</taxon>
        <taxon>Prevotellaceae</taxon>
        <taxon>Segatella</taxon>
    </lineage>
</organism>
<reference evidence="2 3" key="1">
    <citation type="submission" date="2017-08" db="EMBL/GenBank/DDBJ databases">
        <title>Comparative genomics of non-oral Prevotella species.</title>
        <authorList>
            <person name="Accetto T."/>
            <person name="Nograsek B."/>
            <person name="Avgustin G."/>
        </authorList>
    </citation>
    <scope>NUCLEOTIDE SEQUENCE [LARGE SCALE GENOMIC DNA]</scope>
    <source>
        <strain evidence="2 3">TC1-1</strain>
    </source>
</reference>
<proteinExistence type="predicted"/>
<keyword evidence="1" id="KW-0812">Transmembrane</keyword>
<protein>
    <recommendedName>
        <fullName evidence="4">ATP synthase F0 subunit 8</fullName>
    </recommendedName>
</protein>
<keyword evidence="1" id="KW-1133">Transmembrane helix</keyword>
<dbReference type="Proteomes" id="UP000216189">
    <property type="component" value="Unassembled WGS sequence"/>
</dbReference>